<evidence type="ECO:0000313" key="9">
    <source>
        <dbReference type="Proteomes" id="UP001483337"/>
    </source>
</evidence>
<dbReference type="PANTHER" id="PTHR22726:SF1">
    <property type="entry name" value="METALLOENDOPEPTIDASE OMA1, MITOCHONDRIAL"/>
    <property type="match status" value="1"/>
</dbReference>
<keyword evidence="4 6" id="KW-0862">Zinc</keyword>
<keyword evidence="3 6" id="KW-0378">Hydrolase</keyword>
<reference evidence="8 9" key="1">
    <citation type="submission" date="2024-04" db="EMBL/GenBank/DDBJ databases">
        <title>Okeanomitos corallinicola gen. &amp; sp. nov. (Nostocales, Cyanobacteria), a new toxic marine heterocyst-forming cyanobacterium from a coral reef.</title>
        <authorList>
            <person name="Li H."/>
            <person name="Li R."/>
            <person name="Kang J."/>
            <person name="Hii K.S."/>
            <person name="Mohamed H.F."/>
            <person name="Xu X."/>
            <person name="Luo Z."/>
        </authorList>
    </citation>
    <scope>NUCLEOTIDE SEQUENCE [LARGE SCALE GENOMIC DNA]</scope>
    <source>
        <strain evidence="8 9">TIOX110</strain>
    </source>
</reference>
<comment type="similarity">
    <text evidence="6">Belongs to the peptidase M48 family.</text>
</comment>
<evidence type="ECO:0000256" key="5">
    <source>
        <dbReference type="ARBA" id="ARBA00023049"/>
    </source>
</evidence>
<keyword evidence="1 6" id="KW-0645">Protease</keyword>
<dbReference type="Proteomes" id="UP001483337">
    <property type="component" value="Chromosome"/>
</dbReference>
<protein>
    <submittedName>
        <fullName evidence="8">M48 family metalloprotease</fullName>
        <ecNumber evidence="8">3.4.24.-</ecNumber>
    </submittedName>
</protein>
<organism evidence="8 9">
    <name type="scientific">Okeanomitos corallinicola TIOX110</name>
    <dbReference type="NCBI Taxonomy" id="3133117"/>
    <lineage>
        <taxon>Bacteria</taxon>
        <taxon>Bacillati</taxon>
        <taxon>Cyanobacteriota</taxon>
        <taxon>Cyanophyceae</taxon>
        <taxon>Nostocales</taxon>
        <taxon>Aphanizomenonaceae</taxon>
        <taxon>Okeanomitos</taxon>
    </lineage>
</organism>
<accession>A0ABZ2UWT8</accession>
<evidence type="ECO:0000256" key="6">
    <source>
        <dbReference type="RuleBase" id="RU003983"/>
    </source>
</evidence>
<sequence>MINWNGLLKSYRLWRRRLVYPVISLLVAVSLCLTTPVQTQAIELLPFLLRGVQVFQLSNLSPRQEFDLGTQMNDQLRQEVRISRNQQLTSYIQSIGRRLVENSSDRRDIPYTFQVVEDKSVNAFATTGGYVYINTGLIETAENEAELASVMGHEIGHIKGRHLVNQMRQSAIASGVATAAGLDRNKAVGIGVDLALNRPRSRKDEYDADNIGLRLLTDAGYAQSGIVSFMKKLEGRSSVPTFLSTHPGASDRVKSLERQIQLQPSNNNYGLDKAAYKARVRSMLY</sequence>
<dbReference type="EMBL" id="CP150886">
    <property type="protein sequence ID" value="WZB87853.1"/>
    <property type="molecule type" value="Genomic_DNA"/>
</dbReference>
<dbReference type="PANTHER" id="PTHR22726">
    <property type="entry name" value="METALLOENDOPEPTIDASE OMA1"/>
    <property type="match status" value="1"/>
</dbReference>
<evidence type="ECO:0000256" key="4">
    <source>
        <dbReference type="ARBA" id="ARBA00022833"/>
    </source>
</evidence>
<dbReference type="GO" id="GO:0008237">
    <property type="term" value="F:metallopeptidase activity"/>
    <property type="evidence" value="ECO:0007669"/>
    <property type="project" value="UniProtKB-KW"/>
</dbReference>
<proteinExistence type="inferred from homology"/>
<evidence type="ECO:0000256" key="2">
    <source>
        <dbReference type="ARBA" id="ARBA00022723"/>
    </source>
</evidence>
<dbReference type="InterPro" id="IPR001915">
    <property type="entry name" value="Peptidase_M48"/>
</dbReference>
<keyword evidence="9" id="KW-1185">Reference proteome</keyword>
<dbReference type="Gene3D" id="3.30.2010.10">
    <property type="entry name" value="Metalloproteases ('zincins'), catalytic domain"/>
    <property type="match status" value="1"/>
</dbReference>
<dbReference type="EC" id="3.4.24.-" evidence="8"/>
<keyword evidence="5 6" id="KW-0482">Metalloprotease</keyword>
<keyword evidence="2" id="KW-0479">Metal-binding</keyword>
<comment type="cofactor">
    <cofactor evidence="6">
        <name>Zn(2+)</name>
        <dbReference type="ChEBI" id="CHEBI:29105"/>
    </cofactor>
    <text evidence="6">Binds 1 zinc ion per subunit.</text>
</comment>
<dbReference type="CDD" id="cd07333">
    <property type="entry name" value="M48C_bepA_like"/>
    <property type="match status" value="1"/>
</dbReference>
<name>A0ABZ2UWT8_9CYAN</name>
<dbReference type="Pfam" id="PF01435">
    <property type="entry name" value="Peptidase_M48"/>
    <property type="match status" value="1"/>
</dbReference>
<feature type="domain" description="Peptidase M48" evidence="7">
    <location>
        <begin position="88"/>
        <end position="258"/>
    </location>
</feature>
<evidence type="ECO:0000313" key="8">
    <source>
        <dbReference type="EMBL" id="WZB87853.1"/>
    </source>
</evidence>
<dbReference type="InterPro" id="IPR051156">
    <property type="entry name" value="Mito/Outer_Membr_Metalloprot"/>
</dbReference>
<evidence type="ECO:0000259" key="7">
    <source>
        <dbReference type="Pfam" id="PF01435"/>
    </source>
</evidence>
<evidence type="ECO:0000256" key="1">
    <source>
        <dbReference type="ARBA" id="ARBA00022670"/>
    </source>
</evidence>
<evidence type="ECO:0000256" key="3">
    <source>
        <dbReference type="ARBA" id="ARBA00022801"/>
    </source>
</evidence>
<dbReference type="RefSeq" id="WP_353930764.1">
    <property type="nucleotide sequence ID" value="NZ_CP150886.1"/>
</dbReference>
<gene>
    <name evidence="8" type="ORF">WJM97_21250</name>
</gene>